<proteinExistence type="predicted"/>
<organism evidence="1">
    <name type="scientific">bioreactor metagenome</name>
    <dbReference type="NCBI Taxonomy" id="1076179"/>
    <lineage>
        <taxon>unclassified sequences</taxon>
        <taxon>metagenomes</taxon>
        <taxon>ecological metagenomes</taxon>
    </lineage>
</organism>
<protein>
    <submittedName>
        <fullName evidence="1">Uncharacterized protein</fullName>
    </submittedName>
</protein>
<dbReference type="AlphaFoldDB" id="A0A645CE59"/>
<sequence length="132" mass="14563">MFKHLQHRAAARRPHLSLHHIGLGDGVHGHKSRQPRIGTLARGRQAGQRNGCNLQAGDALTLLPEPWIADQHQVRLLGGLRHGEQACNQFGADATRIAQGQGDNGKRSLSHAQSSLMLFLRMMSPKRLYSAR</sequence>
<dbReference type="EMBL" id="VSSQ01026461">
    <property type="protein sequence ID" value="MPM75185.1"/>
    <property type="molecule type" value="Genomic_DNA"/>
</dbReference>
<evidence type="ECO:0000313" key="1">
    <source>
        <dbReference type="EMBL" id="MPM75185.1"/>
    </source>
</evidence>
<gene>
    <name evidence="1" type="ORF">SDC9_122176</name>
</gene>
<accession>A0A645CE59</accession>
<comment type="caution">
    <text evidence="1">The sequence shown here is derived from an EMBL/GenBank/DDBJ whole genome shotgun (WGS) entry which is preliminary data.</text>
</comment>
<name>A0A645CE59_9ZZZZ</name>
<reference evidence="1" key="1">
    <citation type="submission" date="2019-08" db="EMBL/GenBank/DDBJ databases">
        <authorList>
            <person name="Kucharzyk K."/>
            <person name="Murdoch R.W."/>
            <person name="Higgins S."/>
            <person name="Loffler F."/>
        </authorList>
    </citation>
    <scope>NUCLEOTIDE SEQUENCE</scope>
</reference>